<keyword evidence="2" id="KW-0408">Iron</keyword>
<dbReference type="PANTHER" id="PTHR40447">
    <property type="entry name" value="ANAEROBIC SULFITE REDUCTASE SUBUNIT A"/>
    <property type="match status" value="1"/>
</dbReference>
<dbReference type="GO" id="GO:0051536">
    <property type="term" value="F:iron-sulfur cluster binding"/>
    <property type="evidence" value="ECO:0007669"/>
    <property type="project" value="UniProtKB-KW"/>
</dbReference>
<dbReference type="InterPro" id="IPR017900">
    <property type="entry name" value="4Fe4S_Fe_S_CS"/>
</dbReference>
<dbReference type="Gene3D" id="1.10.1060.10">
    <property type="entry name" value="Alpha-helical ferredoxin"/>
    <property type="match status" value="1"/>
</dbReference>
<accession>A0A370DCV3</accession>
<dbReference type="GO" id="GO:0046872">
    <property type="term" value="F:metal ion binding"/>
    <property type="evidence" value="ECO:0007669"/>
    <property type="project" value="UniProtKB-KW"/>
</dbReference>
<keyword evidence="1" id="KW-0479">Metal-binding</keyword>
<dbReference type="EMBL" id="QFXE01000021">
    <property type="protein sequence ID" value="RDH81996.1"/>
    <property type="molecule type" value="Genomic_DNA"/>
</dbReference>
<protein>
    <submittedName>
        <fullName evidence="5">Sulfite reductase subunit A</fullName>
    </submittedName>
</protein>
<keyword evidence="6" id="KW-1185">Reference proteome</keyword>
<evidence type="ECO:0000256" key="2">
    <source>
        <dbReference type="ARBA" id="ARBA00023004"/>
    </source>
</evidence>
<dbReference type="PANTHER" id="PTHR40447:SF1">
    <property type="entry name" value="ANAEROBIC SULFITE REDUCTASE SUBUNIT A"/>
    <property type="match status" value="1"/>
</dbReference>
<dbReference type="PROSITE" id="PS00198">
    <property type="entry name" value="4FE4S_FER_1"/>
    <property type="match status" value="2"/>
</dbReference>
<evidence type="ECO:0000256" key="1">
    <source>
        <dbReference type="ARBA" id="ARBA00022723"/>
    </source>
</evidence>
<evidence type="ECO:0000313" key="6">
    <source>
        <dbReference type="Proteomes" id="UP000254771"/>
    </source>
</evidence>
<organism evidence="5 6">
    <name type="scientific">endosymbiont of Escarpia spicata</name>
    <dbReference type="NCBI Taxonomy" id="2200908"/>
    <lineage>
        <taxon>Bacteria</taxon>
        <taxon>Pseudomonadati</taxon>
        <taxon>Pseudomonadota</taxon>
        <taxon>Gammaproteobacteria</taxon>
        <taxon>sulfur-oxidizing symbionts</taxon>
    </lineage>
</organism>
<dbReference type="Pfam" id="PF17179">
    <property type="entry name" value="Fer4_22"/>
    <property type="match status" value="1"/>
</dbReference>
<evidence type="ECO:0000259" key="4">
    <source>
        <dbReference type="PROSITE" id="PS51379"/>
    </source>
</evidence>
<evidence type="ECO:0000256" key="3">
    <source>
        <dbReference type="ARBA" id="ARBA00023014"/>
    </source>
</evidence>
<name>A0A370DCV3_9GAMM</name>
<comment type="caution">
    <text evidence="5">The sequence shown here is derived from an EMBL/GenBank/DDBJ whole genome shotgun (WGS) entry which is preliminary data.</text>
</comment>
<feature type="domain" description="4Fe-4S ferredoxin-type" evidence="4">
    <location>
        <begin position="256"/>
        <end position="288"/>
    </location>
</feature>
<sequence length="377" mass="42067">MSAQHIAARRPGFMERERLQDFLDVFRLLGYRTLGPVVEEETIQWREVDTIDALPTGVHARQGAGEYRLEEQSDDRLFAWNHGPQAIKPLLFSAEETLWHERLMADGQVDIKQTLPEVKPTAIFGVRACDLAALALQDRHFLSQQNPDPHYRVRREALFLIGVDCAFSAATCFCTSTGDGPSLGEGFDIGMAELDDGYLVWGGSAKGGEIIDGLSLEPATEAQLNSMIQGTDRAAAQQHRFLPGETELKQLYDKLNHGHWDEIGERCLSCGNCTAVCPTCFCYSTDYHRTLDGRSAEMKRQWDSCFSQTHSSMGQFMLRRETALRYRQWLTHKLAGWQEQFGRSGCVGCGRCITWCPVGIDLTQAVAALLDGGLADV</sequence>
<dbReference type="PROSITE" id="PS51379">
    <property type="entry name" value="4FE4S_FER_2"/>
    <property type="match status" value="2"/>
</dbReference>
<dbReference type="InterPro" id="IPR009051">
    <property type="entry name" value="Helical_ferredxn"/>
</dbReference>
<evidence type="ECO:0000313" key="5">
    <source>
        <dbReference type="EMBL" id="RDH81996.1"/>
    </source>
</evidence>
<dbReference type="SUPFAM" id="SSF46548">
    <property type="entry name" value="alpha-helical ferredoxin"/>
    <property type="match status" value="1"/>
</dbReference>
<dbReference type="AlphaFoldDB" id="A0A370DCV3"/>
<feature type="domain" description="4Fe-4S ferredoxin-type" evidence="4">
    <location>
        <begin position="337"/>
        <end position="365"/>
    </location>
</feature>
<keyword evidence="3" id="KW-0411">Iron-sulfur</keyword>
<dbReference type="InterPro" id="IPR017896">
    <property type="entry name" value="4Fe4S_Fe-S-bd"/>
</dbReference>
<gene>
    <name evidence="5" type="ORF">DIZ78_16300</name>
</gene>
<reference evidence="5 6" key="1">
    <citation type="journal article" date="2018" name="ISME J.">
        <title>Endosymbiont genomes yield clues of tubeworm success.</title>
        <authorList>
            <person name="Li Y."/>
            <person name="Liles M.R."/>
            <person name="Halanych K.M."/>
        </authorList>
    </citation>
    <scope>NUCLEOTIDE SEQUENCE [LARGE SCALE GENOMIC DNA]</scope>
    <source>
        <strain evidence="5">A1462</strain>
    </source>
</reference>
<dbReference type="Proteomes" id="UP000254771">
    <property type="component" value="Unassembled WGS sequence"/>
</dbReference>
<proteinExistence type="predicted"/>